<dbReference type="Pfam" id="PF13470">
    <property type="entry name" value="PIN_3"/>
    <property type="match status" value="1"/>
</dbReference>
<name>A0A368UIN8_9BACT</name>
<dbReference type="RefSeq" id="WP_114438251.1">
    <property type="nucleotide sequence ID" value="NZ_QPIZ01000087.1"/>
</dbReference>
<dbReference type="Gene3D" id="3.40.50.1010">
    <property type="entry name" value="5'-nuclease"/>
    <property type="match status" value="1"/>
</dbReference>
<dbReference type="NCBIfam" id="TIGR00305">
    <property type="entry name" value="putative toxin-antitoxin system toxin component, PIN family"/>
    <property type="match status" value="1"/>
</dbReference>
<dbReference type="EMBL" id="QPIZ01000087">
    <property type="protein sequence ID" value="RCW19580.1"/>
    <property type="molecule type" value="Genomic_DNA"/>
</dbReference>
<dbReference type="Proteomes" id="UP000252733">
    <property type="component" value="Unassembled WGS sequence"/>
</dbReference>
<evidence type="ECO:0000259" key="1">
    <source>
        <dbReference type="SMART" id="SM00670"/>
    </source>
</evidence>
<dbReference type="InterPro" id="IPR002716">
    <property type="entry name" value="PIN_dom"/>
</dbReference>
<comment type="caution">
    <text evidence="2">The sequence shown here is derived from an EMBL/GenBank/DDBJ whole genome shotgun (WGS) entry which is preliminary data.</text>
</comment>
<evidence type="ECO:0000313" key="3">
    <source>
        <dbReference type="Proteomes" id="UP000252733"/>
    </source>
</evidence>
<keyword evidence="3" id="KW-1185">Reference proteome</keyword>
<dbReference type="SUPFAM" id="SSF88723">
    <property type="entry name" value="PIN domain-like"/>
    <property type="match status" value="1"/>
</dbReference>
<dbReference type="SMART" id="SM00670">
    <property type="entry name" value="PINc"/>
    <property type="match status" value="1"/>
</dbReference>
<proteinExistence type="predicted"/>
<dbReference type="AlphaFoldDB" id="A0A368UIN8"/>
<reference evidence="2 3" key="1">
    <citation type="submission" date="2018-07" db="EMBL/GenBank/DDBJ databases">
        <title>Freshwater and sediment microbial communities from various areas in North America, analyzing microbe dynamics in response to fracking.</title>
        <authorList>
            <person name="Lamendella R."/>
        </authorList>
    </citation>
    <scope>NUCLEOTIDE SEQUENCE [LARGE SCALE GENOMIC DNA]</scope>
    <source>
        <strain evidence="2 3">160A</strain>
    </source>
</reference>
<feature type="domain" description="PIN" evidence="1">
    <location>
        <begin position="4"/>
        <end position="116"/>
    </location>
</feature>
<gene>
    <name evidence="2" type="ORF">DFO77_1872</name>
</gene>
<evidence type="ECO:0000313" key="2">
    <source>
        <dbReference type="EMBL" id="RCW19580.1"/>
    </source>
</evidence>
<dbReference type="InterPro" id="IPR002850">
    <property type="entry name" value="PIN_toxin-like"/>
</dbReference>
<protein>
    <recommendedName>
        <fullName evidence="1">PIN domain-containing protein</fullName>
    </recommendedName>
</protein>
<accession>A0A368UIN8</accession>
<dbReference type="InterPro" id="IPR029060">
    <property type="entry name" value="PIN-like_dom_sf"/>
</dbReference>
<dbReference type="PANTHER" id="PTHR34610:SF3">
    <property type="entry name" value="SSL7007 PROTEIN"/>
    <property type="match status" value="1"/>
</dbReference>
<dbReference type="PANTHER" id="PTHR34610">
    <property type="entry name" value="SSL7007 PROTEIN"/>
    <property type="match status" value="1"/>
</dbReference>
<sequence>MRSKKVILDTNLWISFLITKNYSFIDKFVENQKVTLIFSKELIQEFLTVATRPKFQKYFTDQDIQKLLRSFDNFAIIIETTSNIEICRDFKDNFLLNLAIDSKADFLVTGDNDLLELKKIEKTKILTIKELTERI</sequence>
<organism evidence="2 3">
    <name type="scientific">Marinilabilia salmonicolor</name>
    <dbReference type="NCBI Taxonomy" id="989"/>
    <lineage>
        <taxon>Bacteria</taxon>
        <taxon>Pseudomonadati</taxon>
        <taxon>Bacteroidota</taxon>
        <taxon>Bacteroidia</taxon>
        <taxon>Marinilabiliales</taxon>
        <taxon>Marinilabiliaceae</taxon>
        <taxon>Marinilabilia</taxon>
    </lineage>
</organism>